<reference evidence="4 5" key="1">
    <citation type="submission" date="2018-11" db="EMBL/GenBank/DDBJ databases">
        <title>Genome squencing of methanotrophic bacteria isolated from alkaline groundwater in Korea.</title>
        <authorList>
            <person name="Nguyen L.N."/>
        </authorList>
    </citation>
    <scope>NUCLEOTIDE SEQUENCE [LARGE SCALE GENOMIC DNA]</scope>
    <source>
        <strain evidence="4 5">GW6</strain>
        <plasmid evidence="5">pgw6_1</plasmid>
    </source>
</reference>
<dbReference type="InterPro" id="IPR036086">
    <property type="entry name" value="ParB/Sulfiredoxin_sf"/>
</dbReference>
<dbReference type="Proteomes" id="UP000273982">
    <property type="component" value="Plasmid pGW6_1"/>
</dbReference>
<dbReference type="AlphaFoldDB" id="A0A3G8M9U7"/>
<protein>
    <submittedName>
        <fullName evidence="4">ParB/RepB/Spo0J family partition protein</fullName>
    </submittedName>
</protein>
<name>A0A3G8M9U7_9HYPH</name>
<dbReference type="Gene3D" id="1.10.10.2830">
    <property type="match status" value="1"/>
</dbReference>
<evidence type="ECO:0000313" key="4">
    <source>
        <dbReference type="EMBL" id="AZG78769.1"/>
    </source>
</evidence>
<dbReference type="InterPro" id="IPR003115">
    <property type="entry name" value="ParB_N"/>
</dbReference>
<gene>
    <name evidence="4" type="ORF">EHO51_18175</name>
</gene>
<dbReference type="EMBL" id="CP034087">
    <property type="protein sequence ID" value="AZG78769.1"/>
    <property type="molecule type" value="Genomic_DNA"/>
</dbReference>
<sequence length="707" mass="76282">MSKITLVGARDIALDRLVASDANVRRIKAGVSVEELAEDIARRGLLQSLSVRPIVGQGGEETGKFTVSAGGRRLAALKLLVKQKRLAKNAPVPCIVKTDGIEEEDSLAENTMREALHPLDQFRAFKTLHDQGVTIDEIAARFFVAPQVVRQRLKLAAASQKLLDLYVAEQLTLDQLSAFCVTDDHMLQQQVWEALQRSYSKEPFMIRRMLTEGAVKASDKRAIFVGMEAYEAAGGIVLRDLFSSDNGGWLQDVALLDRLAREKLSEAADALRAEGWKWSEFSIDFPYGHTNGLRRLPASNALLSDEEQASYEAALAEYNSLSEGYEGADDLPEEVDQRLAELEQVIAAVDERPAIYDPAEIARAGIFVSIDHAGALKVERGFVRPEDEAPAAPGETAAEAKSPNAQCGSHAGVGVEAVSSSASSSSTLDDEMETSPKLSDRLLSELTAHRTLALREALANDPDAAFLAAAHALALNAFYGAGGFETCVEIDAKSVLLGSHAPGLGDTPAARAISEAHGRWQLRLPEKSQDLWSWLVKLDGESRASLFAHCVGLSVNALHLAHDRRPRALVHADLLAEHRTLDMTTYWSPTVESYFGKVTKAQILAAVREAKGEATAQMIDHLRKTDMAAEAERLLQGAGWLPEILRTKNLDAPALLQDGGSASAGSPAAIDDVNLPAFLADVENDDGANIPMGSESEEPEHSAIAAE</sequence>
<dbReference type="PANTHER" id="PTHR33375">
    <property type="entry name" value="CHROMOSOME-PARTITIONING PROTEIN PARB-RELATED"/>
    <property type="match status" value="1"/>
</dbReference>
<evidence type="ECO:0000256" key="2">
    <source>
        <dbReference type="SAM" id="MobiDB-lite"/>
    </source>
</evidence>
<organism evidence="4 5">
    <name type="scientific">Methylocystis rosea</name>
    <dbReference type="NCBI Taxonomy" id="173366"/>
    <lineage>
        <taxon>Bacteria</taxon>
        <taxon>Pseudomonadati</taxon>
        <taxon>Pseudomonadota</taxon>
        <taxon>Alphaproteobacteria</taxon>
        <taxon>Hyphomicrobiales</taxon>
        <taxon>Methylocystaceae</taxon>
        <taxon>Methylocystis</taxon>
    </lineage>
</organism>
<dbReference type="RefSeq" id="WP_124740280.1">
    <property type="nucleotide sequence ID" value="NZ_CP034087.1"/>
</dbReference>
<feature type="region of interest" description="Disordered" evidence="2">
    <location>
        <begin position="684"/>
        <end position="707"/>
    </location>
</feature>
<proteinExistence type="inferred from homology"/>
<accession>A0A3G8M9U7</accession>
<dbReference type="GO" id="GO:0007059">
    <property type="term" value="P:chromosome segregation"/>
    <property type="evidence" value="ECO:0007669"/>
    <property type="project" value="TreeGrafter"/>
</dbReference>
<dbReference type="Pfam" id="PF02195">
    <property type="entry name" value="ParB_N"/>
    <property type="match status" value="1"/>
</dbReference>
<feature type="compositionally biased region" description="Low complexity" evidence="2">
    <location>
        <begin position="408"/>
        <end position="426"/>
    </location>
</feature>
<dbReference type="PANTHER" id="PTHR33375:SF7">
    <property type="entry name" value="CHROMOSOME 2-PARTITIONING PROTEIN PARB-RELATED"/>
    <property type="match status" value="1"/>
</dbReference>
<comment type="similarity">
    <text evidence="1">Belongs to the ParB family.</text>
</comment>
<evidence type="ECO:0000259" key="3">
    <source>
        <dbReference type="SMART" id="SM00470"/>
    </source>
</evidence>
<geneLocation type="plasmid" evidence="5">
    <name>pgw6_1</name>
</geneLocation>
<feature type="domain" description="ParB-like N-terminal" evidence="3">
    <location>
        <begin position="10"/>
        <end position="111"/>
    </location>
</feature>
<dbReference type="CDD" id="cd16406">
    <property type="entry name" value="ParB_N_like"/>
    <property type="match status" value="1"/>
</dbReference>
<dbReference type="SUPFAM" id="SSF110849">
    <property type="entry name" value="ParB/Sulfiredoxin"/>
    <property type="match status" value="1"/>
</dbReference>
<evidence type="ECO:0000313" key="5">
    <source>
        <dbReference type="Proteomes" id="UP000273982"/>
    </source>
</evidence>
<feature type="compositionally biased region" description="Low complexity" evidence="2">
    <location>
        <begin position="390"/>
        <end position="400"/>
    </location>
</feature>
<dbReference type="FunFam" id="1.10.10.2830:FF:000001">
    <property type="entry name" value="Chromosome partitioning protein ParB"/>
    <property type="match status" value="1"/>
</dbReference>
<feature type="region of interest" description="Disordered" evidence="2">
    <location>
        <begin position="386"/>
        <end position="436"/>
    </location>
</feature>
<keyword evidence="4" id="KW-0614">Plasmid</keyword>
<dbReference type="GO" id="GO:0005694">
    <property type="term" value="C:chromosome"/>
    <property type="evidence" value="ECO:0007669"/>
    <property type="project" value="TreeGrafter"/>
</dbReference>
<dbReference type="FunFam" id="3.90.1530.30:FF:000002">
    <property type="entry name" value="Chromosome partitioning protein ParB"/>
    <property type="match status" value="1"/>
</dbReference>
<evidence type="ECO:0000256" key="1">
    <source>
        <dbReference type="ARBA" id="ARBA00006295"/>
    </source>
</evidence>
<dbReference type="KEGG" id="mros:EHO51_18175"/>
<dbReference type="InterPro" id="IPR050336">
    <property type="entry name" value="Chromosome_partition/occlusion"/>
</dbReference>
<dbReference type="Gene3D" id="3.90.1530.30">
    <property type="match status" value="1"/>
</dbReference>
<dbReference type="SUPFAM" id="SSF109709">
    <property type="entry name" value="KorB DNA-binding domain-like"/>
    <property type="match status" value="1"/>
</dbReference>
<dbReference type="SMART" id="SM00470">
    <property type="entry name" value="ParB"/>
    <property type="match status" value="1"/>
</dbReference>